<dbReference type="Proteomes" id="UP000267418">
    <property type="component" value="Unassembled WGS sequence"/>
</dbReference>
<evidence type="ECO:0000313" key="3">
    <source>
        <dbReference type="EMBL" id="RTQ33997.1"/>
    </source>
</evidence>
<reference evidence="3 4" key="1">
    <citation type="submission" date="2018-12" db="EMBL/GenBank/DDBJ databases">
        <title>The genome of Variovorax gossypii DSM 100435.</title>
        <authorList>
            <person name="Gao J."/>
            <person name="Sun J."/>
        </authorList>
    </citation>
    <scope>NUCLEOTIDE SEQUENCE [LARGE SCALE GENOMIC DNA]</scope>
    <source>
        <strain evidence="3 4">DSM 100435</strain>
    </source>
</reference>
<dbReference type="AlphaFoldDB" id="A0A431TKU0"/>
<organism evidence="3 4">
    <name type="scientific">Variovorax gossypii</name>
    <dbReference type="NCBI Taxonomy" id="1679495"/>
    <lineage>
        <taxon>Bacteria</taxon>
        <taxon>Pseudomonadati</taxon>
        <taxon>Pseudomonadota</taxon>
        <taxon>Betaproteobacteria</taxon>
        <taxon>Burkholderiales</taxon>
        <taxon>Comamonadaceae</taxon>
        <taxon>Variovorax</taxon>
    </lineage>
</organism>
<dbReference type="EMBL" id="RXOE01000003">
    <property type="protein sequence ID" value="RTQ33997.1"/>
    <property type="molecule type" value="Genomic_DNA"/>
</dbReference>
<keyword evidence="4" id="KW-1185">Reference proteome</keyword>
<protein>
    <recommendedName>
        <fullName evidence="5">FlxA-like family protein</fullName>
    </recommendedName>
</protein>
<dbReference type="OrthoDB" id="9987538at2"/>
<name>A0A431TKU0_9BURK</name>
<accession>A0A431TKU0</accession>
<proteinExistence type="predicted"/>
<comment type="caution">
    <text evidence="3">The sequence shown here is derived from an EMBL/GenBank/DDBJ whole genome shotgun (WGS) entry which is preliminary data.</text>
</comment>
<evidence type="ECO:0000256" key="1">
    <source>
        <dbReference type="SAM" id="Coils"/>
    </source>
</evidence>
<feature type="coiled-coil region" evidence="1">
    <location>
        <begin position="48"/>
        <end position="105"/>
    </location>
</feature>
<dbReference type="InterPro" id="IPR025577">
    <property type="entry name" value="FlxA"/>
</dbReference>
<feature type="region of interest" description="Disordered" evidence="2">
    <location>
        <begin position="115"/>
        <end position="142"/>
    </location>
</feature>
<sequence>MQAGQATLHFSRRLPITPARTRKRRIEMVNAIGATGSARSGGDVNVEIAKIQRQITATQKQIKETQGLLLSTPEGDARKMVQQQLQALAAQLAMLQQQMNALRMGAVQKSAMASMEESATASQRAGNGSRNASIGGIVDVQA</sequence>
<gene>
    <name evidence="3" type="ORF">EJP69_16715</name>
</gene>
<evidence type="ECO:0000313" key="4">
    <source>
        <dbReference type="Proteomes" id="UP000267418"/>
    </source>
</evidence>
<dbReference type="Pfam" id="PF14282">
    <property type="entry name" value="FlxA"/>
    <property type="match status" value="1"/>
</dbReference>
<evidence type="ECO:0000256" key="2">
    <source>
        <dbReference type="SAM" id="MobiDB-lite"/>
    </source>
</evidence>
<keyword evidence="1" id="KW-0175">Coiled coil</keyword>
<evidence type="ECO:0008006" key="5">
    <source>
        <dbReference type="Google" id="ProtNLM"/>
    </source>
</evidence>
<feature type="compositionally biased region" description="Polar residues" evidence="2">
    <location>
        <begin position="123"/>
        <end position="132"/>
    </location>
</feature>